<keyword evidence="3" id="KW-1185">Reference proteome</keyword>
<proteinExistence type="inferred from homology"/>
<name>A0A8C6VEC2_NAJNA</name>
<dbReference type="Ensembl" id="ENSNNAT00000001355.1">
    <property type="protein sequence ID" value="ENSNNAP00000001288.1"/>
    <property type="gene ID" value="ENSNNAG00000000923.1"/>
</dbReference>
<sequence>MLRLNSQDVHQLLHNKFVDILGDSIQRSVYKYLIQLLQSDSLLTSSQMKSKGEFSFENDHLIEGGVLDGLHNGIRYQEVRQYRACYHLIHFYFLTWIYSEYFESILEDFRVGLQPDVLNLNSCIWDVSRYGPSSMMEYRKNLEIAFNKLDADLPPSCLVIWNMTMPLGPRIKSGFLIPELQHLSQTLCQDIIEGNFYGGTLAGLHLFDMVDLHFHFCFDMGNSVKDGIHWDNVVHRWITNLLLTQLANAWRVVIPKKNPWGTKAGSIGASWSIPRQQLDGSTKNVIAPVSMTSYSFPTMRGHRCLSQDFPALRSPKASLFAQTMSSEMWPSTTFIAIRGPPRIPSCDPPRPSLVYPVPCRSSLPLHPGQFTVGQIIDLPCRTI</sequence>
<evidence type="ECO:0000313" key="3">
    <source>
        <dbReference type="Proteomes" id="UP000694559"/>
    </source>
</evidence>
<dbReference type="Proteomes" id="UP000694559">
    <property type="component" value="Unplaced"/>
</dbReference>
<accession>A0A8C6VEC2</accession>
<dbReference type="PANTHER" id="PTHR14469:SF0">
    <property type="entry name" value="FAMILY WITH SEQUENCE SIMILARITY 113"/>
    <property type="match status" value="1"/>
</dbReference>
<comment type="similarity">
    <text evidence="1">Belongs to the PC-esterase family.</text>
</comment>
<evidence type="ECO:0008006" key="4">
    <source>
        <dbReference type="Google" id="ProtNLM"/>
    </source>
</evidence>
<dbReference type="SUPFAM" id="SSF52266">
    <property type="entry name" value="SGNH hydrolase"/>
    <property type="match status" value="1"/>
</dbReference>
<dbReference type="OMA" id="DFRAGPQ"/>
<reference evidence="2" key="2">
    <citation type="submission" date="2025-09" db="UniProtKB">
        <authorList>
            <consortium name="Ensembl"/>
        </authorList>
    </citation>
    <scope>IDENTIFICATION</scope>
</reference>
<dbReference type="GeneTree" id="ENSGT00390000002231"/>
<reference evidence="2" key="1">
    <citation type="submission" date="2025-08" db="UniProtKB">
        <authorList>
            <consortium name="Ensembl"/>
        </authorList>
    </citation>
    <scope>IDENTIFICATION</scope>
</reference>
<dbReference type="AlphaFoldDB" id="A0A8C6VEC2"/>
<evidence type="ECO:0000313" key="2">
    <source>
        <dbReference type="Ensembl" id="ENSNNAP00000001288.1"/>
    </source>
</evidence>
<dbReference type="OrthoDB" id="9975373at2759"/>
<protein>
    <recommendedName>
        <fullName evidence="4">PC-esterase domain-containing protein 1A</fullName>
    </recommendedName>
</protein>
<dbReference type="PANTHER" id="PTHR14469">
    <property type="entry name" value="SARCOMA ANTIGEN NY-SAR-23"/>
    <property type="match status" value="1"/>
</dbReference>
<evidence type="ECO:0000256" key="1">
    <source>
        <dbReference type="ARBA" id="ARBA00037957"/>
    </source>
</evidence>
<organism evidence="2 3">
    <name type="scientific">Naja naja</name>
    <name type="common">Indian cobra</name>
    <dbReference type="NCBI Taxonomy" id="35670"/>
    <lineage>
        <taxon>Eukaryota</taxon>
        <taxon>Metazoa</taxon>
        <taxon>Chordata</taxon>
        <taxon>Craniata</taxon>
        <taxon>Vertebrata</taxon>
        <taxon>Euteleostomi</taxon>
        <taxon>Lepidosauria</taxon>
        <taxon>Squamata</taxon>
        <taxon>Bifurcata</taxon>
        <taxon>Unidentata</taxon>
        <taxon>Episquamata</taxon>
        <taxon>Toxicofera</taxon>
        <taxon>Serpentes</taxon>
        <taxon>Colubroidea</taxon>
        <taxon>Elapidae</taxon>
        <taxon>Elapinae</taxon>
        <taxon>Naja</taxon>
    </lineage>
</organism>